<accession>A0A378K1S0</accession>
<sequence>MKQYSVASFQHELTVIPVCALVGSVLIYLIHVRVKNRISNHSLNLDTLSGT</sequence>
<gene>
    <name evidence="2" type="ORF">NCTC12239_00719</name>
</gene>
<dbReference type="AlphaFoldDB" id="A0A378K1S0"/>
<proteinExistence type="predicted"/>
<protein>
    <submittedName>
        <fullName evidence="2">Major facilitator family transporter</fullName>
    </submittedName>
</protein>
<dbReference type="RefSeq" id="WP_193786747.1">
    <property type="nucleotide sequence ID" value="NZ_LNYN01000025.1"/>
</dbReference>
<name>A0A378K1S0_9GAMM</name>
<feature type="transmembrane region" description="Helical" evidence="1">
    <location>
        <begin position="12"/>
        <end position="30"/>
    </location>
</feature>
<evidence type="ECO:0000313" key="2">
    <source>
        <dbReference type="EMBL" id="STX61801.1"/>
    </source>
</evidence>
<organism evidence="2 3">
    <name type="scientific">Legionella moravica</name>
    <dbReference type="NCBI Taxonomy" id="39962"/>
    <lineage>
        <taxon>Bacteria</taxon>
        <taxon>Pseudomonadati</taxon>
        <taxon>Pseudomonadota</taxon>
        <taxon>Gammaproteobacteria</taxon>
        <taxon>Legionellales</taxon>
        <taxon>Legionellaceae</taxon>
        <taxon>Legionella</taxon>
    </lineage>
</organism>
<evidence type="ECO:0000313" key="3">
    <source>
        <dbReference type="Proteomes" id="UP000254040"/>
    </source>
</evidence>
<dbReference type="EMBL" id="UGOG01000001">
    <property type="protein sequence ID" value="STX61801.1"/>
    <property type="molecule type" value="Genomic_DNA"/>
</dbReference>
<evidence type="ECO:0000256" key="1">
    <source>
        <dbReference type="SAM" id="Phobius"/>
    </source>
</evidence>
<keyword evidence="1" id="KW-1133">Transmembrane helix</keyword>
<reference evidence="2 3" key="1">
    <citation type="submission" date="2018-06" db="EMBL/GenBank/DDBJ databases">
        <authorList>
            <consortium name="Pathogen Informatics"/>
            <person name="Doyle S."/>
        </authorList>
    </citation>
    <scope>NUCLEOTIDE SEQUENCE [LARGE SCALE GENOMIC DNA]</scope>
    <source>
        <strain evidence="2 3">NCTC12239</strain>
    </source>
</reference>
<keyword evidence="1" id="KW-0472">Membrane</keyword>
<keyword evidence="1" id="KW-0812">Transmembrane</keyword>
<dbReference type="Proteomes" id="UP000254040">
    <property type="component" value="Unassembled WGS sequence"/>
</dbReference>